<dbReference type="Proteomes" id="UP000219167">
    <property type="component" value="Unassembled WGS sequence"/>
</dbReference>
<accession>A0A285UXF8</accession>
<dbReference type="InterPro" id="IPR010775">
    <property type="entry name" value="DUF1365"/>
</dbReference>
<evidence type="ECO:0000313" key="1">
    <source>
        <dbReference type="EMBL" id="SOC46038.1"/>
    </source>
</evidence>
<dbReference type="PANTHER" id="PTHR33973:SF4">
    <property type="entry name" value="OS07G0153300 PROTEIN"/>
    <property type="match status" value="1"/>
</dbReference>
<keyword evidence="2" id="KW-1185">Reference proteome</keyword>
<sequence>MTGASTLYVGAVMHARNRPRRHRLRYRVFSVLLDLDELPALDRRLRLFGHNRRALYSFQDTDHGDGMLGGLRAWVERQLIAAGVDVDGIRIRLLCYPRIFGFVFNPLTVYFCSGPDGAMRAVLYEVCNTFRERHTYVIPVPDAGDGTIRQSCAKELYVSPFVPMDCRYDFCIEPPGERVMIAINERDGQGPLLVATFSGKRVEISDRRLLSMLFKYPLMTLKVMGGIHWEALRLWMKGVPVHRHRPADILVATTIVSRNPSEEPQHEPG</sequence>
<proteinExistence type="predicted"/>
<dbReference type="OrthoDB" id="9778801at2"/>
<evidence type="ECO:0000313" key="2">
    <source>
        <dbReference type="Proteomes" id="UP000219167"/>
    </source>
</evidence>
<dbReference type="AlphaFoldDB" id="A0A285UXF8"/>
<dbReference type="PANTHER" id="PTHR33973">
    <property type="entry name" value="OS07G0153300 PROTEIN"/>
    <property type="match status" value="1"/>
</dbReference>
<name>A0A285UXF8_9HYPH</name>
<organism evidence="1 2">
    <name type="scientific">Rhizobium subbaraonis</name>
    <dbReference type="NCBI Taxonomy" id="908946"/>
    <lineage>
        <taxon>Bacteria</taxon>
        <taxon>Pseudomonadati</taxon>
        <taxon>Pseudomonadota</taxon>
        <taxon>Alphaproteobacteria</taxon>
        <taxon>Hyphomicrobiales</taxon>
        <taxon>Rhizobiaceae</taxon>
        <taxon>Rhizobium/Agrobacterium group</taxon>
        <taxon>Rhizobium</taxon>
    </lineage>
</organism>
<evidence type="ECO:0008006" key="3">
    <source>
        <dbReference type="Google" id="ProtNLM"/>
    </source>
</evidence>
<dbReference type="RefSeq" id="WP_097142454.1">
    <property type="nucleotide sequence ID" value="NZ_OBQD01000020.1"/>
</dbReference>
<dbReference type="EMBL" id="OBQD01000020">
    <property type="protein sequence ID" value="SOC46038.1"/>
    <property type="molecule type" value="Genomic_DNA"/>
</dbReference>
<gene>
    <name evidence="1" type="ORF">SAMN05892877_12048</name>
</gene>
<dbReference type="Pfam" id="PF07103">
    <property type="entry name" value="DUF1365"/>
    <property type="match status" value="1"/>
</dbReference>
<protein>
    <recommendedName>
        <fullName evidence="3">DUF1365 family protein</fullName>
    </recommendedName>
</protein>
<reference evidence="1 2" key="1">
    <citation type="submission" date="2017-08" db="EMBL/GenBank/DDBJ databases">
        <authorList>
            <person name="de Groot N.N."/>
        </authorList>
    </citation>
    <scope>NUCLEOTIDE SEQUENCE [LARGE SCALE GENOMIC DNA]</scope>
    <source>
        <strain evidence="1 2">JC85</strain>
    </source>
</reference>